<dbReference type="EMBL" id="ATFQ01000023">
    <property type="protein sequence ID" value="EPQ22674.1"/>
    <property type="molecule type" value="Genomic_DNA"/>
</dbReference>
<gene>
    <name evidence="2" type="ORF">J108_15485</name>
</gene>
<accession>A0A829HSH7</accession>
<protein>
    <submittedName>
        <fullName evidence="2">Uncharacterized protein</fullName>
    </submittedName>
</protein>
<reference evidence="2 3" key="1">
    <citation type="journal article" date="2013" name="Genome Announc.">
        <title>Genome Sequence of an Epidemic Isolate of Mycobacterium abscessus subsp. bolletii from Rio de Janeiro, Brazil.</title>
        <authorList>
            <person name="Davidson R.M."/>
            <person name="Reynolds P.R."/>
            <person name="Farias-Hesson E."/>
            <person name="Duarte R.S."/>
            <person name="Jackson M."/>
            <person name="Strong M."/>
        </authorList>
    </citation>
    <scope>NUCLEOTIDE SEQUENCE [LARGE SCALE GENOMIC DNA]</scope>
    <source>
        <strain evidence="2 3">CRM-0020</strain>
    </source>
</reference>
<proteinExistence type="predicted"/>
<evidence type="ECO:0000256" key="1">
    <source>
        <dbReference type="SAM" id="MobiDB-lite"/>
    </source>
</evidence>
<evidence type="ECO:0000313" key="2">
    <source>
        <dbReference type="EMBL" id="EPQ22674.1"/>
    </source>
</evidence>
<name>A0A829HSH7_9MYCO</name>
<dbReference type="Proteomes" id="UP000014969">
    <property type="component" value="Unassembled WGS sequence"/>
</dbReference>
<dbReference type="AlphaFoldDB" id="A0A829HSH7"/>
<feature type="region of interest" description="Disordered" evidence="1">
    <location>
        <begin position="1"/>
        <end position="27"/>
    </location>
</feature>
<feature type="compositionally biased region" description="Basic and acidic residues" evidence="1">
    <location>
        <begin position="1"/>
        <end position="23"/>
    </location>
</feature>
<organism evidence="2 3">
    <name type="scientific">Mycobacteroides abscessus subsp. bolletii CRM-0020</name>
    <dbReference type="NCBI Taxonomy" id="1306401"/>
    <lineage>
        <taxon>Bacteria</taxon>
        <taxon>Bacillati</taxon>
        <taxon>Actinomycetota</taxon>
        <taxon>Actinomycetes</taxon>
        <taxon>Mycobacteriales</taxon>
        <taxon>Mycobacteriaceae</taxon>
        <taxon>Mycobacteroides</taxon>
        <taxon>Mycobacteroides abscessus</taxon>
    </lineage>
</organism>
<comment type="caution">
    <text evidence="2">The sequence shown here is derived from an EMBL/GenBank/DDBJ whole genome shotgun (WGS) entry which is preliminary data.</text>
</comment>
<evidence type="ECO:0000313" key="3">
    <source>
        <dbReference type="Proteomes" id="UP000014969"/>
    </source>
</evidence>
<sequence>MQRMDGMPDTRRATRRRNTDMRRSSQVPQLIWKTIGRTQFDIQLSAVVPQRFMRA</sequence>